<keyword evidence="3" id="KW-1185">Reference proteome</keyword>
<evidence type="ECO:0000313" key="3">
    <source>
        <dbReference type="Proteomes" id="UP000256970"/>
    </source>
</evidence>
<gene>
    <name evidence="1" type="ORF">BQ4739_LOCUS12004</name>
    <name evidence="2" type="ORF">BQ4739_LOCUS17005</name>
</gene>
<dbReference type="Proteomes" id="UP000256970">
    <property type="component" value="Unassembled WGS sequence"/>
</dbReference>
<evidence type="ECO:0000313" key="2">
    <source>
        <dbReference type="EMBL" id="SZX76630.1"/>
    </source>
</evidence>
<name>A0A383WGU4_TETOB</name>
<dbReference type="EMBL" id="FNXT01001263">
    <property type="protein sequence ID" value="SZX76630.1"/>
    <property type="molecule type" value="Genomic_DNA"/>
</dbReference>
<dbReference type="AlphaFoldDB" id="A0A383WGU4"/>
<organism evidence="2 3">
    <name type="scientific">Tetradesmus obliquus</name>
    <name type="common">Green alga</name>
    <name type="synonym">Acutodesmus obliquus</name>
    <dbReference type="NCBI Taxonomy" id="3088"/>
    <lineage>
        <taxon>Eukaryota</taxon>
        <taxon>Viridiplantae</taxon>
        <taxon>Chlorophyta</taxon>
        <taxon>core chlorophytes</taxon>
        <taxon>Chlorophyceae</taxon>
        <taxon>CS clade</taxon>
        <taxon>Sphaeropleales</taxon>
        <taxon>Scenedesmaceae</taxon>
        <taxon>Tetradesmus</taxon>
    </lineage>
</organism>
<accession>A0A383WGU4</accession>
<dbReference type="EMBL" id="FNXT01001087">
    <property type="protein sequence ID" value="SZX71897.1"/>
    <property type="molecule type" value="Genomic_DNA"/>
</dbReference>
<proteinExistence type="predicted"/>
<protein>
    <submittedName>
        <fullName evidence="2">Uncharacterized protein</fullName>
    </submittedName>
</protein>
<sequence length="136" mass="14855">MHPQFRSKVMFACFTAETSFSFASAGDHTDTPSCCAERNLLAAWVARASRAGVPRHQVVHWVRRKAGGSITVWRHLADGSLGVSVPCVVCKAALARFDLRVTCMVAPGQWYCGRLTEPGAPTAKATSAQRRFKFKS</sequence>
<reference evidence="2 3" key="1">
    <citation type="submission" date="2016-10" db="EMBL/GenBank/DDBJ databases">
        <authorList>
            <person name="Cai Z."/>
        </authorList>
    </citation>
    <scope>NUCLEOTIDE SEQUENCE [LARGE SCALE GENOMIC DNA]</scope>
</reference>
<evidence type="ECO:0000313" key="1">
    <source>
        <dbReference type="EMBL" id="SZX71897.1"/>
    </source>
</evidence>